<dbReference type="PANTHER" id="PTHR10545">
    <property type="entry name" value="DIAMINE N-ACETYLTRANSFERASE"/>
    <property type="match status" value="1"/>
</dbReference>
<proteinExistence type="predicted"/>
<dbReference type="Pfam" id="PF00583">
    <property type="entry name" value="Acetyltransf_1"/>
    <property type="match status" value="1"/>
</dbReference>
<evidence type="ECO:0000256" key="1">
    <source>
        <dbReference type="ARBA" id="ARBA00022679"/>
    </source>
</evidence>
<keyword evidence="2" id="KW-0012">Acyltransferase</keyword>
<evidence type="ECO:0000313" key="5">
    <source>
        <dbReference type="Proteomes" id="UP000198145"/>
    </source>
</evidence>
<dbReference type="InterPro" id="IPR051016">
    <property type="entry name" value="Diverse_Substrate_AcTransf"/>
</dbReference>
<gene>
    <name evidence="4" type="ORF">CEG18_23235</name>
</gene>
<dbReference type="PANTHER" id="PTHR10545:SF29">
    <property type="entry name" value="GH14572P-RELATED"/>
    <property type="match status" value="1"/>
</dbReference>
<name>A0A246F529_PSENT</name>
<dbReference type="EMBL" id="NJBA01000009">
    <property type="protein sequence ID" value="OWP48314.1"/>
    <property type="molecule type" value="Genomic_DNA"/>
</dbReference>
<dbReference type="SUPFAM" id="SSF55729">
    <property type="entry name" value="Acyl-CoA N-acyltransferases (Nat)"/>
    <property type="match status" value="1"/>
</dbReference>
<dbReference type="InterPro" id="IPR016181">
    <property type="entry name" value="Acyl_CoA_acyltransferase"/>
</dbReference>
<evidence type="ECO:0000259" key="3">
    <source>
        <dbReference type="PROSITE" id="PS51186"/>
    </source>
</evidence>
<sequence>MRLLSIREARPDDVPAVLGLMRALAEFEGYLDDFAVDADALLTRAFGPAAQCQVFVAETDAIVGYAVVQSVSFTFDLRPSVRLKELYVVQGQRGSGTGERLLRRVAQWALEQGAGRLLWDVLTGNDAAERFYSRLGGRRESQWIAYRMDDRELLRLAGG</sequence>
<dbReference type="eggNOG" id="COG0456">
    <property type="taxonomic scope" value="Bacteria"/>
</dbReference>
<keyword evidence="1 4" id="KW-0808">Transferase</keyword>
<evidence type="ECO:0000256" key="2">
    <source>
        <dbReference type="ARBA" id="ARBA00023315"/>
    </source>
</evidence>
<dbReference type="GO" id="GO:0008080">
    <property type="term" value="F:N-acetyltransferase activity"/>
    <property type="evidence" value="ECO:0007669"/>
    <property type="project" value="UniProtKB-ARBA"/>
</dbReference>
<dbReference type="Gene3D" id="3.40.630.30">
    <property type="match status" value="1"/>
</dbReference>
<accession>A0A246F529</accession>
<dbReference type="AlphaFoldDB" id="A0A246F529"/>
<feature type="domain" description="N-acetyltransferase" evidence="3">
    <location>
        <begin position="4"/>
        <end position="158"/>
    </location>
</feature>
<organism evidence="4 5">
    <name type="scientific">Pseudomonas nitroreducens</name>
    <dbReference type="NCBI Taxonomy" id="46680"/>
    <lineage>
        <taxon>Bacteria</taxon>
        <taxon>Pseudomonadati</taxon>
        <taxon>Pseudomonadota</taxon>
        <taxon>Gammaproteobacteria</taxon>
        <taxon>Pseudomonadales</taxon>
        <taxon>Pseudomonadaceae</taxon>
        <taxon>Pseudomonas</taxon>
    </lineage>
</organism>
<dbReference type="InterPro" id="IPR000182">
    <property type="entry name" value="GNAT_dom"/>
</dbReference>
<protein>
    <submittedName>
        <fullName evidence="4">GNAT family N-acetyltransferase</fullName>
    </submittedName>
</protein>
<dbReference type="CDD" id="cd04301">
    <property type="entry name" value="NAT_SF"/>
    <property type="match status" value="1"/>
</dbReference>
<dbReference type="Proteomes" id="UP000198145">
    <property type="component" value="Unassembled WGS sequence"/>
</dbReference>
<evidence type="ECO:0000313" key="4">
    <source>
        <dbReference type="EMBL" id="OWP48314.1"/>
    </source>
</evidence>
<reference evidence="4 5" key="1">
    <citation type="submission" date="2017-06" db="EMBL/GenBank/DDBJ databases">
        <title>Draft genome of Pseudomonas nitroreducens DF05.</title>
        <authorList>
            <person name="Iyer R."/>
        </authorList>
    </citation>
    <scope>NUCLEOTIDE SEQUENCE [LARGE SCALE GENOMIC DNA]</scope>
    <source>
        <strain evidence="4 5">DF05</strain>
    </source>
</reference>
<dbReference type="PROSITE" id="PS51186">
    <property type="entry name" value="GNAT"/>
    <property type="match status" value="1"/>
</dbReference>
<dbReference type="RefSeq" id="WP_088420903.1">
    <property type="nucleotide sequence ID" value="NZ_NJBA01000009.1"/>
</dbReference>
<comment type="caution">
    <text evidence="4">The sequence shown here is derived from an EMBL/GenBank/DDBJ whole genome shotgun (WGS) entry which is preliminary data.</text>
</comment>